<evidence type="ECO:0000256" key="1">
    <source>
        <dbReference type="ARBA" id="ARBA00004994"/>
    </source>
</evidence>
<keyword evidence="5 10" id="KW-0566">Pantothenate biosynthesis</keyword>
<sequence>MQKNAKIAILGAGAIGCTLAARLILSGCDCVSLIARGENFQVLSKQGIYLKDLTGEYHVQPYQVVEDLTQLDKQDIVFIATKSNALPQIVQSLQHVLHAESLVIPLMNGIPFWYFYQQEAQQDIPVVKCLDADQQLIQQFPLVHLIGAVVFITAELRSYGKVESNNPYLLILGEPTHQITSRLTAVKKIFVDTEIELRITEHIRDQIWTKVIANLSSNPLSVVAGATLKDIYSHPYLREITLQITQEVRQVAASYGARISIDPMTFLQLGADMGEIHTSMWYDYQKKQPLEMAGIAEAVLELAERFNCPMPVTKHICNLTHYLSQQSLQP</sequence>
<dbReference type="Pfam" id="PF02558">
    <property type="entry name" value="ApbA"/>
    <property type="match status" value="1"/>
</dbReference>
<evidence type="ECO:0000256" key="6">
    <source>
        <dbReference type="ARBA" id="ARBA00022857"/>
    </source>
</evidence>
<evidence type="ECO:0000256" key="5">
    <source>
        <dbReference type="ARBA" id="ARBA00022655"/>
    </source>
</evidence>
<feature type="domain" description="Ketopantoate reductase N-terminal" evidence="11">
    <location>
        <begin position="7"/>
        <end position="174"/>
    </location>
</feature>
<organism evidence="14 15">
    <name type="scientific">Acinetobacter sichuanensis</name>
    <dbReference type="NCBI Taxonomy" id="2136183"/>
    <lineage>
        <taxon>Bacteria</taxon>
        <taxon>Pseudomonadati</taxon>
        <taxon>Pseudomonadota</taxon>
        <taxon>Gammaproteobacteria</taxon>
        <taxon>Moraxellales</taxon>
        <taxon>Moraxellaceae</taxon>
        <taxon>Acinetobacter</taxon>
    </lineage>
</organism>
<evidence type="ECO:0000259" key="11">
    <source>
        <dbReference type="Pfam" id="PF02558"/>
    </source>
</evidence>
<evidence type="ECO:0000259" key="12">
    <source>
        <dbReference type="Pfam" id="PF08546"/>
    </source>
</evidence>
<dbReference type="PROSITE" id="PS51257">
    <property type="entry name" value="PROKAR_LIPOPROTEIN"/>
    <property type="match status" value="1"/>
</dbReference>
<dbReference type="PANTHER" id="PTHR21708:SF45">
    <property type="entry name" value="2-DEHYDROPANTOATE 2-REDUCTASE"/>
    <property type="match status" value="1"/>
</dbReference>
<evidence type="ECO:0000256" key="4">
    <source>
        <dbReference type="ARBA" id="ARBA00019465"/>
    </source>
</evidence>
<dbReference type="InterPro" id="IPR003710">
    <property type="entry name" value="ApbA"/>
</dbReference>
<dbReference type="InterPro" id="IPR013328">
    <property type="entry name" value="6PGD_dom2"/>
</dbReference>
<reference evidence="13" key="1">
    <citation type="journal article" date="2014" name="Int. J. Syst. Evol. Microbiol.">
        <title>Complete genome of a new Firmicutes species belonging to the dominant human colonic microbiota ('Ruminococcus bicirculans') reveals two chromosomes and a selective capacity to utilize plant glucans.</title>
        <authorList>
            <consortium name="NISC Comparative Sequencing Program"/>
            <person name="Wegmann U."/>
            <person name="Louis P."/>
            <person name="Goesmann A."/>
            <person name="Henrissat B."/>
            <person name="Duncan S.H."/>
            <person name="Flint H.J."/>
        </authorList>
    </citation>
    <scope>NUCLEOTIDE SEQUENCE</scope>
    <source>
        <strain evidence="13">KCTC 62575</strain>
    </source>
</reference>
<gene>
    <name evidence="13" type="ORF">ACFODO_08195</name>
    <name evidence="14" type="ORF">C9E89_009495</name>
</gene>
<dbReference type="Proteomes" id="UP001595455">
    <property type="component" value="Unassembled WGS sequence"/>
</dbReference>
<protein>
    <recommendedName>
        <fullName evidence="4 10">2-dehydropantoate 2-reductase</fullName>
        <ecNumber evidence="3 10">1.1.1.169</ecNumber>
    </recommendedName>
    <alternativeName>
        <fullName evidence="8 10">Ketopantoate reductase</fullName>
    </alternativeName>
</protein>
<dbReference type="EMBL" id="PYIX02000012">
    <property type="protein sequence ID" value="RFC83857.1"/>
    <property type="molecule type" value="Genomic_DNA"/>
</dbReference>
<dbReference type="InterPro" id="IPR013752">
    <property type="entry name" value="KPA_reductase"/>
</dbReference>
<dbReference type="InterPro" id="IPR036291">
    <property type="entry name" value="NAD(P)-bd_dom_sf"/>
</dbReference>
<dbReference type="Gene3D" id="1.10.1040.10">
    <property type="entry name" value="N-(1-d-carboxylethyl)-l-norvaline Dehydrogenase, domain 2"/>
    <property type="match status" value="1"/>
</dbReference>
<dbReference type="UniPathway" id="UPA00028">
    <property type="reaction ID" value="UER00004"/>
</dbReference>
<dbReference type="InterPro" id="IPR013332">
    <property type="entry name" value="KPR_N"/>
</dbReference>
<evidence type="ECO:0000313" key="13">
    <source>
        <dbReference type="EMBL" id="MFC2995244.1"/>
    </source>
</evidence>
<evidence type="ECO:0000256" key="8">
    <source>
        <dbReference type="ARBA" id="ARBA00032024"/>
    </source>
</evidence>
<dbReference type="EC" id="1.1.1.169" evidence="3 10"/>
<name>A0A371YQV3_9GAMM</name>
<dbReference type="AlphaFoldDB" id="A0A371YQV3"/>
<evidence type="ECO:0000256" key="9">
    <source>
        <dbReference type="ARBA" id="ARBA00048793"/>
    </source>
</evidence>
<comment type="function">
    <text evidence="10">Catalyzes the NADPH-dependent reduction of ketopantoate into pantoic acid.</text>
</comment>
<dbReference type="SUPFAM" id="SSF51735">
    <property type="entry name" value="NAD(P)-binding Rossmann-fold domains"/>
    <property type="match status" value="1"/>
</dbReference>
<dbReference type="GO" id="GO:0015940">
    <property type="term" value="P:pantothenate biosynthetic process"/>
    <property type="evidence" value="ECO:0007669"/>
    <property type="project" value="UniProtKB-UniPathway"/>
</dbReference>
<dbReference type="EMBL" id="JBHRSF010000019">
    <property type="protein sequence ID" value="MFC2995244.1"/>
    <property type="molecule type" value="Genomic_DNA"/>
</dbReference>
<keyword evidence="7 10" id="KW-0560">Oxidoreductase</keyword>
<evidence type="ECO:0000256" key="2">
    <source>
        <dbReference type="ARBA" id="ARBA00007870"/>
    </source>
</evidence>
<dbReference type="Gene3D" id="3.40.50.720">
    <property type="entry name" value="NAD(P)-binding Rossmann-like Domain"/>
    <property type="match status" value="1"/>
</dbReference>
<keyword evidence="16" id="KW-1185">Reference proteome</keyword>
<dbReference type="InterPro" id="IPR008927">
    <property type="entry name" value="6-PGluconate_DH-like_C_sf"/>
</dbReference>
<dbReference type="Proteomes" id="UP000240957">
    <property type="component" value="Unassembled WGS sequence"/>
</dbReference>
<reference evidence="16" key="3">
    <citation type="journal article" date="2019" name="Int. J. Syst. Evol. Microbiol.">
        <title>The Global Catalogue of Microorganisms (GCM) 10K type strain sequencing project: providing services to taxonomists for standard genome sequencing and annotation.</title>
        <authorList>
            <consortium name="The Broad Institute Genomics Platform"/>
            <consortium name="The Broad Institute Genome Sequencing Center for Infectious Disease"/>
            <person name="Wu L."/>
            <person name="Ma J."/>
        </authorList>
    </citation>
    <scope>NUCLEOTIDE SEQUENCE [LARGE SCALE GENOMIC DNA]</scope>
    <source>
        <strain evidence="16">KCTC 62575</strain>
    </source>
</reference>
<dbReference type="GO" id="GO:0005737">
    <property type="term" value="C:cytoplasm"/>
    <property type="evidence" value="ECO:0007669"/>
    <property type="project" value="TreeGrafter"/>
</dbReference>
<dbReference type="InterPro" id="IPR051402">
    <property type="entry name" value="KPR-Related"/>
</dbReference>
<reference evidence="13" key="4">
    <citation type="submission" date="2024-09" db="EMBL/GenBank/DDBJ databases">
        <authorList>
            <person name="Sun Q."/>
            <person name="Mori K."/>
        </authorList>
    </citation>
    <scope>NUCLEOTIDE SEQUENCE</scope>
    <source>
        <strain evidence="13">KCTC 62575</strain>
    </source>
</reference>
<evidence type="ECO:0000313" key="16">
    <source>
        <dbReference type="Proteomes" id="UP001595455"/>
    </source>
</evidence>
<dbReference type="NCBIfam" id="NF005089">
    <property type="entry name" value="PRK06522.1-4"/>
    <property type="match status" value="1"/>
</dbReference>
<comment type="similarity">
    <text evidence="2 10">Belongs to the ketopantoate reductase family.</text>
</comment>
<dbReference type="RefSeq" id="WP_107007944.1">
    <property type="nucleotide sequence ID" value="NZ_JBHRSF010000019.1"/>
</dbReference>
<proteinExistence type="inferred from homology"/>
<comment type="pathway">
    <text evidence="1 10">Cofactor biosynthesis; (R)-pantothenate biosynthesis; (R)-pantoate from 3-methyl-2-oxobutanoate: step 2/2.</text>
</comment>
<evidence type="ECO:0000256" key="7">
    <source>
        <dbReference type="ARBA" id="ARBA00023002"/>
    </source>
</evidence>
<evidence type="ECO:0000313" key="14">
    <source>
        <dbReference type="EMBL" id="RFC83857.1"/>
    </source>
</evidence>
<feature type="domain" description="Ketopantoate reductase C-terminal" evidence="12">
    <location>
        <begin position="203"/>
        <end position="321"/>
    </location>
</feature>
<dbReference type="GO" id="GO:0008677">
    <property type="term" value="F:2-dehydropantoate 2-reductase activity"/>
    <property type="evidence" value="ECO:0007669"/>
    <property type="project" value="UniProtKB-EC"/>
</dbReference>
<evidence type="ECO:0000313" key="15">
    <source>
        <dbReference type="Proteomes" id="UP000240957"/>
    </source>
</evidence>
<dbReference type="SUPFAM" id="SSF48179">
    <property type="entry name" value="6-phosphogluconate dehydrogenase C-terminal domain-like"/>
    <property type="match status" value="1"/>
</dbReference>
<comment type="caution">
    <text evidence="14">The sequence shown here is derived from an EMBL/GenBank/DDBJ whole genome shotgun (WGS) entry which is preliminary data.</text>
</comment>
<reference evidence="14 15" key="2">
    <citation type="submission" date="2018-08" db="EMBL/GenBank/DDBJ databases">
        <title>The draft genome of Acinetobacter sichuanensis strain WCHAc060041.</title>
        <authorList>
            <person name="Qin J."/>
            <person name="Feng Y."/>
            <person name="Zong Z."/>
        </authorList>
    </citation>
    <scope>NUCLEOTIDE SEQUENCE [LARGE SCALE GENOMIC DNA]</scope>
    <source>
        <strain evidence="14 15">WCHAc060041</strain>
    </source>
</reference>
<dbReference type="PANTHER" id="PTHR21708">
    <property type="entry name" value="PROBABLE 2-DEHYDROPANTOATE 2-REDUCTASE"/>
    <property type="match status" value="1"/>
</dbReference>
<dbReference type="OrthoDB" id="6530772at2"/>
<dbReference type="Pfam" id="PF08546">
    <property type="entry name" value="ApbA_C"/>
    <property type="match status" value="1"/>
</dbReference>
<keyword evidence="6 10" id="KW-0521">NADP</keyword>
<dbReference type="NCBIfam" id="TIGR00745">
    <property type="entry name" value="apbA_panE"/>
    <property type="match status" value="1"/>
</dbReference>
<accession>A0A371YQV3</accession>
<comment type="catalytic activity">
    <reaction evidence="9 10">
        <text>(R)-pantoate + NADP(+) = 2-dehydropantoate + NADPH + H(+)</text>
        <dbReference type="Rhea" id="RHEA:16233"/>
        <dbReference type="ChEBI" id="CHEBI:11561"/>
        <dbReference type="ChEBI" id="CHEBI:15378"/>
        <dbReference type="ChEBI" id="CHEBI:15980"/>
        <dbReference type="ChEBI" id="CHEBI:57783"/>
        <dbReference type="ChEBI" id="CHEBI:58349"/>
        <dbReference type="EC" id="1.1.1.169"/>
    </reaction>
</comment>
<evidence type="ECO:0000256" key="3">
    <source>
        <dbReference type="ARBA" id="ARBA00013014"/>
    </source>
</evidence>
<evidence type="ECO:0000256" key="10">
    <source>
        <dbReference type="RuleBase" id="RU362068"/>
    </source>
</evidence>